<dbReference type="SUPFAM" id="SSF53850">
    <property type="entry name" value="Periplasmic binding protein-like II"/>
    <property type="match status" value="1"/>
</dbReference>
<evidence type="ECO:0000313" key="3">
    <source>
        <dbReference type="Proteomes" id="UP000004371"/>
    </source>
</evidence>
<comment type="similarity">
    <text evidence="1">Belongs to the bacterial solute-binding protein 3 family.</text>
</comment>
<gene>
    <name evidence="2" type="ORF">VIBR0546_19604</name>
</gene>
<proteinExistence type="inferred from homology"/>
<name>E8LUI8_9VIBR</name>
<dbReference type="AlphaFoldDB" id="E8LUI8"/>
<dbReference type="eggNOG" id="COG0834">
    <property type="taxonomic scope" value="Bacteria"/>
</dbReference>
<dbReference type="EMBL" id="AEVS01000064">
    <property type="protein sequence ID" value="EGA65652.1"/>
    <property type="molecule type" value="Genomic_DNA"/>
</dbReference>
<protein>
    <submittedName>
        <fullName evidence="2">ABC transporter</fullName>
    </submittedName>
</protein>
<reference evidence="2 3" key="1">
    <citation type="journal article" date="2012" name="Int. J. Syst. Evol. Microbiol.">
        <title>Vibrio caribbeanicus sp. nov., isolated from the marine sponge Scleritoderma cyanea.</title>
        <authorList>
            <person name="Hoffmann M."/>
            <person name="Monday S.R."/>
            <person name="Allard M.W."/>
            <person name="Strain E.A."/>
            <person name="Whittaker P."/>
            <person name="Naum M."/>
            <person name="McCarthy P.J."/>
            <person name="Lopez J.V."/>
            <person name="Fischer M."/>
            <person name="Brown E.W."/>
        </authorList>
    </citation>
    <scope>NUCLEOTIDE SEQUENCE [LARGE SCALE GENOMIC DNA]</scope>
    <source>
        <strain evidence="2 3">LMG 20546</strain>
    </source>
</reference>
<evidence type="ECO:0000256" key="1">
    <source>
        <dbReference type="ARBA" id="ARBA00010333"/>
    </source>
</evidence>
<dbReference type="Gene3D" id="3.40.190.10">
    <property type="entry name" value="Periplasmic binding protein-like II"/>
    <property type="match status" value="2"/>
</dbReference>
<sequence>MWGSMKWLLAVCLLVYSLAIHAVPKVYMTSLDWPPYSGESLVDQGFSVVVAREAFAAMGYELVVEFKPWVRAVALAGKNEKYIGYFPEYWFDTNEFIFSEPIGSGPLGLMENVKWPISWTTLDDLKNLQIGVVQGYVNTKEFDLMVEQGDLQVEASVNDVRNIHKVAKGRLDTAVIDTNVLDYLISIDRRAEMLAQRVRMNSRMLENKLLYLAFKNTPEGNNWREIFNQGLMKIDVEAILQRYGQVDTHIHNH</sequence>
<keyword evidence="3" id="KW-1185">Reference proteome</keyword>
<dbReference type="PANTHER" id="PTHR35936:SF25">
    <property type="entry name" value="ABC TRANSPORTER SUBSTRATE-BINDING PROTEIN"/>
    <property type="match status" value="1"/>
</dbReference>
<evidence type="ECO:0000313" key="2">
    <source>
        <dbReference type="EMBL" id="EGA65652.1"/>
    </source>
</evidence>
<dbReference type="PANTHER" id="PTHR35936">
    <property type="entry name" value="MEMBRANE-BOUND LYTIC MUREIN TRANSGLYCOSYLASE F"/>
    <property type="match status" value="1"/>
</dbReference>
<organism evidence="2 3">
    <name type="scientific">Vibrio brasiliensis LMG 20546</name>
    <dbReference type="NCBI Taxonomy" id="945543"/>
    <lineage>
        <taxon>Bacteria</taxon>
        <taxon>Pseudomonadati</taxon>
        <taxon>Pseudomonadota</taxon>
        <taxon>Gammaproteobacteria</taxon>
        <taxon>Vibrionales</taxon>
        <taxon>Vibrionaceae</taxon>
        <taxon>Vibrio</taxon>
        <taxon>Vibrio oreintalis group</taxon>
    </lineage>
</organism>
<comment type="caution">
    <text evidence="2">The sequence shown here is derived from an EMBL/GenBank/DDBJ whole genome shotgun (WGS) entry which is preliminary data.</text>
</comment>
<dbReference type="STRING" id="945543.VIBR0546_19604"/>
<accession>E8LUI8</accession>
<dbReference type="Proteomes" id="UP000004371">
    <property type="component" value="Unassembled WGS sequence"/>
</dbReference>